<comment type="caution">
    <text evidence="3">The sequence shown here is derived from an EMBL/GenBank/DDBJ whole genome shotgun (WGS) entry which is preliminary data.</text>
</comment>
<accession>A0AAV4I985</accession>
<dbReference type="Gene3D" id="2.40.70.10">
    <property type="entry name" value="Acid Proteases"/>
    <property type="match status" value="1"/>
</dbReference>
<name>A0AAV4I985_9GAST</name>
<keyword evidence="4" id="KW-1185">Reference proteome</keyword>
<dbReference type="SUPFAM" id="SSF50630">
    <property type="entry name" value="Acid proteases"/>
    <property type="match status" value="1"/>
</dbReference>
<evidence type="ECO:0008006" key="5">
    <source>
        <dbReference type="Google" id="ProtNLM"/>
    </source>
</evidence>
<keyword evidence="1" id="KW-0175">Coiled coil</keyword>
<evidence type="ECO:0000313" key="4">
    <source>
        <dbReference type="Proteomes" id="UP000762676"/>
    </source>
</evidence>
<feature type="region of interest" description="Disordered" evidence="2">
    <location>
        <begin position="1011"/>
        <end position="1070"/>
    </location>
</feature>
<dbReference type="InterPro" id="IPR001969">
    <property type="entry name" value="Aspartic_peptidase_AS"/>
</dbReference>
<sequence length="1358" mass="150549">MRMMNQSDSDSAGVFQINTKKNIPTVTADLCSNQVKFIVDTGASVNILTKTSYDKTHKKPILRPDPIAIYGYSNSEKLDVLGRFTALIQCNGEKTQATFYVVQTPEKALLVSCETNRKLSRKQDQHGNAMRDKNRQLEELQAELVKVQVKVSEQPLGAVDVQCAKGQMEALQNRILQLEEDNQRLEEQLQQDLDRRKKALSQLETAQGLIGSHLENATKNRQEADKYRQQCQDLIGQRDHVTQRLSDSEKQLQEKQQEYSNALEQWGREKLELEEGLAAKTQSLDMVQKDKLLLEEQNSQVSEERDRLQSALQDAKAKLEIPQADKCVEAGCSIDHLFEASVQVQVESQNIFTETDPPPIVQVASSQTNVYRLISKACQTSQMGLTLAQGTQTATPVLVHEGTCPSPRLSSLSSRHIGLQADLLGSTECLLNIGKITNSTISIDSQVDHDSTKGCFDTLQGVRDYVVGKERDKLTMKTLLLPKKDSLSSVLKDQQPSQVQLCDTDFDKQANAGSCAESIWQQMSSPQLKSKDARVSEDIMEKAIDDFQSKAHQNSKCNNNLCSPIKEELEDNMQKSFCSSKLGDQKTGSSHEKASYVTRGPKYPHLFYTESVTGVEVFDKNSESNNKNSTKSKLNEFSDQRFAKEAQQGTLSPSKAVKGGLELYQSGLTHVERSRWSIYTKQCQQEGTSKLVLHNDNMDLYNSTNSRANRNPFTVANVPLYSTKRSAQPVKTSSNQHLNEAVKNEFDEQYQDKKESTEDNGPPTFGDEATDRIYLNTSPSSTLNKFASDDREMSSSQNGDKIKASCKEKSSRTRKVFKSLCLTKGTIAPTASGTDASSFVERPHMVVAGLVAHTLLNEPVNNECPSISYQKEIVDNFQHQQTQDKQWAQQQQHSQQDCLEKQSLSKHPNHNDTQFDAKNKMKEYTLGNSRESVETNIGTSSAAAVVTSSCTGTNHTIFKPSQTCPSLRETISAFKSSPRSHHLLGAPVSRCSNQKSRATAKVIPLDHCAEREKSNKQQKQETAFAATESSKYPKGQKQQACKQTKIVNSKNSREQCQKNKKNRSPLFPPNITKLYGYSAKNANTSTQSSVIPKGILKVPQPDEGSSLLTKSVHFPLQLEIHMKGLTQDSQESILPSLPHAEPPMSSMFQMKPALIPPQHGSSDGELCLPTRGTDTIISDDRSSISNRFAAKEDKPVVKSGQTQASPGVSKEVDSVPLPTLCEIELPQTRCVHKDIPGVEERALANPSKNILKPLLNDRLTTCSDFTTQPDVDNNLPTRHVSTVLGNACNSPATKVHDKLGYNSHAGLVIHETPNLSIGLEHSSNLEANTGDCILQHQTMEDQAPVLPPDCKKFKLSPP</sequence>
<feature type="compositionally biased region" description="Low complexity" evidence="2">
    <location>
        <begin position="880"/>
        <end position="896"/>
    </location>
</feature>
<dbReference type="Proteomes" id="UP000762676">
    <property type="component" value="Unassembled WGS sequence"/>
</dbReference>
<feature type="compositionally biased region" description="Basic and acidic residues" evidence="2">
    <location>
        <begin position="909"/>
        <end position="918"/>
    </location>
</feature>
<feature type="region of interest" description="Disordered" evidence="2">
    <location>
        <begin position="880"/>
        <end position="918"/>
    </location>
</feature>
<dbReference type="PROSITE" id="PS00141">
    <property type="entry name" value="ASP_PROTEASE"/>
    <property type="match status" value="1"/>
</dbReference>
<organism evidence="3 4">
    <name type="scientific">Elysia marginata</name>
    <dbReference type="NCBI Taxonomy" id="1093978"/>
    <lineage>
        <taxon>Eukaryota</taxon>
        <taxon>Metazoa</taxon>
        <taxon>Spiralia</taxon>
        <taxon>Lophotrochozoa</taxon>
        <taxon>Mollusca</taxon>
        <taxon>Gastropoda</taxon>
        <taxon>Heterobranchia</taxon>
        <taxon>Euthyneura</taxon>
        <taxon>Panpulmonata</taxon>
        <taxon>Sacoglossa</taxon>
        <taxon>Placobranchoidea</taxon>
        <taxon>Plakobranchidae</taxon>
        <taxon>Elysia</taxon>
    </lineage>
</organism>
<dbReference type="EMBL" id="BMAT01013095">
    <property type="protein sequence ID" value="GFS05681.1"/>
    <property type="molecule type" value="Genomic_DNA"/>
</dbReference>
<protein>
    <recommendedName>
        <fullName evidence="5">Peptidase A2 domain-containing protein</fullName>
    </recommendedName>
</protein>
<feature type="region of interest" description="Disordered" evidence="2">
    <location>
        <begin position="749"/>
        <end position="808"/>
    </location>
</feature>
<feature type="region of interest" description="Disordered" evidence="2">
    <location>
        <begin position="1192"/>
        <end position="1212"/>
    </location>
</feature>
<dbReference type="InterPro" id="IPR021109">
    <property type="entry name" value="Peptidase_aspartic_dom_sf"/>
</dbReference>
<dbReference type="GO" id="GO:0004190">
    <property type="term" value="F:aspartic-type endopeptidase activity"/>
    <property type="evidence" value="ECO:0007669"/>
    <property type="project" value="InterPro"/>
</dbReference>
<dbReference type="GO" id="GO:0006508">
    <property type="term" value="P:proteolysis"/>
    <property type="evidence" value="ECO:0007669"/>
    <property type="project" value="InterPro"/>
</dbReference>
<reference evidence="3 4" key="1">
    <citation type="journal article" date="2021" name="Elife">
        <title>Chloroplast acquisition without the gene transfer in kleptoplastic sea slugs, Plakobranchus ocellatus.</title>
        <authorList>
            <person name="Maeda T."/>
            <person name="Takahashi S."/>
            <person name="Yoshida T."/>
            <person name="Shimamura S."/>
            <person name="Takaki Y."/>
            <person name="Nagai Y."/>
            <person name="Toyoda A."/>
            <person name="Suzuki Y."/>
            <person name="Arimoto A."/>
            <person name="Ishii H."/>
            <person name="Satoh N."/>
            <person name="Nishiyama T."/>
            <person name="Hasebe M."/>
            <person name="Maruyama T."/>
            <person name="Minagawa J."/>
            <person name="Obokata J."/>
            <person name="Shigenobu S."/>
        </authorList>
    </citation>
    <scope>NUCLEOTIDE SEQUENCE [LARGE SCALE GENOMIC DNA]</scope>
</reference>
<proteinExistence type="predicted"/>
<feature type="compositionally biased region" description="Polar residues" evidence="2">
    <location>
        <begin position="1036"/>
        <end position="1050"/>
    </location>
</feature>
<gene>
    <name evidence="3" type="ORF">ElyMa_006526200</name>
</gene>
<feature type="compositionally biased region" description="Polar residues" evidence="2">
    <location>
        <begin position="775"/>
        <end position="785"/>
    </location>
</feature>
<feature type="coiled-coil region" evidence="1">
    <location>
        <begin position="123"/>
        <end position="206"/>
    </location>
</feature>
<evidence type="ECO:0000256" key="1">
    <source>
        <dbReference type="SAM" id="Coils"/>
    </source>
</evidence>
<evidence type="ECO:0000313" key="3">
    <source>
        <dbReference type="EMBL" id="GFS05681.1"/>
    </source>
</evidence>
<feature type="coiled-coil region" evidence="1">
    <location>
        <begin position="238"/>
        <end position="318"/>
    </location>
</feature>
<evidence type="ECO:0000256" key="2">
    <source>
        <dbReference type="SAM" id="MobiDB-lite"/>
    </source>
</evidence>